<gene>
    <name evidence="2" type="ORF">HMPREF0591_0403</name>
</gene>
<protein>
    <recommendedName>
        <fullName evidence="4">DUF1490 family protein</fullName>
    </recommendedName>
</protein>
<dbReference type="EMBL" id="ADNV01000062">
    <property type="protein sequence ID" value="EFG79696.1"/>
    <property type="molecule type" value="Genomic_DNA"/>
</dbReference>
<evidence type="ECO:0008006" key="4">
    <source>
        <dbReference type="Google" id="ProtNLM"/>
    </source>
</evidence>
<dbReference type="Pfam" id="PF07371">
    <property type="entry name" value="DUF1490"/>
    <property type="match status" value="1"/>
</dbReference>
<accession>D5P2K9</accession>
<comment type="caution">
    <text evidence="2">The sequence shown here is derived from an EMBL/GenBank/DDBJ whole genome shotgun (WGS) entry which is preliminary data.</text>
</comment>
<feature type="region of interest" description="Disordered" evidence="1">
    <location>
        <begin position="79"/>
        <end position="103"/>
    </location>
</feature>
<dbReference type="eggNOG" id="ENOG5030ARM">
    <property type="taxonomic scope" value="Bacteria"/>
</dbReference>
<evidence type="ECO:0000313" key="2">
    <source>
        <dbReference type="EMBL" id="EFG79696.1"/>
    </source>
</evidence>
<proteinExistence type="predicted"/>
<dbReference type="AlphaFoldDB" id="D5P2K9"/>
<reference evidence="2 3" key="1">
    <citation type="submission" date="2010-04" db="EMBL/GenBank/DDBJ databases">
        <authorList>
            <person name="Muzny D."/>
            <person name="Qin X."/>
            <person name="Deng J."/>
            <person name="Jiang H."/>
            <person name="Liu Y."/>
            <person name="Qu J."/>
            <person name="Song X.-Z."/>
            <person name="Zhang L."/>
            <person name="Thornton R."/>
            <person name="Coyle M."/>
            <person name="Francisco L."/>
            <person name="Jackson L."/>
            <person name="Javaid M."/>
            <person name="Korchina V."/>
            <person name="Kovar C."/>
            <person name="Mata R."/>
            <person name="Mathew T."/>
            <person name="Ngo R."/>
            <person name="Nguyen L."/>
            <person name="Nguyen N."/>
            <person name="Okwuonu G."/>
            <person name="Ongeri F."/>
            <person name="Pham C."/>
            <person name="Simmons D."/>
            <person name="Wilczek-Boney K."/>
            <person name="Hale W."/>
            <person name="Jakkamsetti A."/>
            <person name="Pham P."/>
            <person name="Ruth R."/>
            <person name="San Lucas F."/>
            <person name="Warren J."/>
            <person name="Zhang J."/>
            <person name="Zhao Z."/>
            <person name="Zhou C."/>
            <person name="Zhu D."/>
            <person name="Lee S."/>
            <person name="Bess C."/>
            <person name="Blankenburg K."/>
            <person name="Forbes L."/>
            <person name="Fu Q."/>
            <person name="Gubbala S."/>
            <person name="Hirani K."/>
            <person name="Jayaseelan J.C."/>
            <person name="Lara F."/>
            <person name="Munidasa M."/>
            <person name="Palculict T."/>
            <person name="Patil S."/>
            <person name="Pu L.-L."/>
            <person name="Saada N."/>
            <person name="Tang L."/>
            <person name="Weissenberger G."/>
            <person name="Zhu Y."/>
            <person name="Hemphill L."/>
            <person name="Shang Y."/>
            <person name="Youmans B."/>
            <person name="Ayvaz T."/>
            <person name="Ross M."/>
            <person name="Santibanez J."/>
            <person name="Aqrawi P."/>
            <person name="Gross S."/>
            <person name="Joshi V."/>
            <person name="Fowler G."/>
            <person name="Nazareth L."/>
            <person name="Reid J."/>
            <person name="Worley K."/>
            <person name="Petrosino J."/>
            <person name="Highlander S."/>
            <person name="Gibbs R."/>
        </authorList>
    </citation>
    <scope>NUCLEOTIDE SEQUENCE [LARGE SCALE GENOMIC DNA]</scope>
    <source>
        <strain evidence="2 3">ATCC BAA-614</strain>
    </source>
</reference>
<keyword evidence="3" id="KW-1185">Reference proteome</keyword>
<dbReference type="Proteomes" id="UP000003653">
    <property type="component" value="Unassembled WGS sequence"/>
</dbReference>
<name>D5P2K9_9MYCO</name>
<dbReference type="InterPro" id="IPR009963">
    <property type="entry name" value="DUF1490"/>
</dbReference>
<evidence type="ECO:0000313" key="3">
    <source>
        <dbReference type="Proteomes" id="UP000003653"/>
    </source>
</evidence>
<evidence type="ECO:0000256" key="1">
    <source>
        <dbReference type="SAM" id="MobiDB-lite"/>
    </source>
</evidence>
<dbReference type="HOGENOM" id="CLU_149299_0_0_11"/>
<sequence>MFKMWQGLLAKAVPTVVTGVVGAAAYEALAKAPWRKVTVGATAVGLQATRTTARKTKQAAEKARLATADVFAEAADRLGERVPPPTVVDPTPAATHEAGNGCH</sequence>
<organism evidence="2 3">
    <name type="scientific">Mycobacterium parascrofulaceum ATCC BAA-614</name>
    <dbReference type="NCBI Taxonomy" id="525368"/>
    <lineage>
        <taxon>Bacteria</taxon>
        <taxon>Bacillati</taxon>
        <taxon>Actinomycetota</taxon>
        <taxon>Actinomycetes</taxon>
        <taxon>Mycobacteriales</taxon>
        <taxon>Mycobacteriaceae</taxon>
        <taxon>Mycobacterium</taxon>
        <taxon>Mycobacterium simiae complex</taxon>
    </lineage>
</organism>